<dbReference type="Pfam" id="PF04299">
    <property type="entry name" value="FMN_bind_2"/>
    <property type="match status" value="1"/>
</dbReference>
<dbReference type="PANTHER" id="PTHR35802:SF1">
    <property type="entry name" value="PROTEASE SYNTHASE AND SPORULATION PROTEIN PAI 2"/>
    <property type="match status" value="1"/>
</dbReference>
<accession>A0ABR4PGB7</accession>
<proteinExistence type="predicted"/>
<comment type="caution">
    <text evidence="1">The sequence shown here is derived from an EMBL/GenBank/DDBJ whole genome shotgun (WGS) entry which is preliminary data.</text>
</comment>
<evidence type="ECO:0008006" key="3">
    <source>
        <dbReference type="Google" id="ProtNLM"/>
    </source>
</evidence>
<dbReference type="Gene3D" id="2.30.110.10">
    <property type="entry name" value="Electron Transport, Fmn-binding Protein, Chain A"/>
    <property type="match status" value="1"/>
</dbReference>
<reference evidence="1 2" key="1">
    <citation type="submission" date="2024-06" db="EMBL/GenBank/DDBJ databases">
        <title>Complete genome of Phlyctema vagabunda strain 19-DSS-EL-015.</title>
        <authorList>
            <person name="Fiorenzani C."/>
        </authorList>
    </citation>
    <scope>NUCLEOTIDE SEQUENCE [LARGE SCALE GENOMIC DNA]</scope>
    <source>
        <strain evidence="1 2">19-DSS-EL-015</strain>
    </source>
</reference>
<evidence type="ECO:0000313" key="1">
    <source>
        <dbReference type="EMBL" id="KAL3422350.1"/>
    </source>
</evidence>
<dbReference type="EMBL" id="JBFCZG010000005">
    <property type="protein sequence ID" value="KAL3422350.1"/>
    <property type="molecule type" value="Genomic_DNA"/>
</dbReference>
<gene>
    <name evidence="1" type="ORF">PVAG01_06506</name>
</gene>
<dbReference type="Proteomes" id="UP001629113">
    <property type="component" value="Unassembled WGS sequence"/>
</dbReference>
<protein>
    <recommendedName>
        <fullName evidence="3">Transcriptional regulator</fullName>
    </recommendedName>
</protein>
<dbReference type="SUPFAM" id="SSF50475">
    <property type="entry name" value="FMN-binding split barrel"/>
    <property type="match status" value="1"/>
</dbReference>
<sequence>MYLRAAHAELSLPVLYEFIKSNPLGVLTTALSSTEFPLLQSTHLPWVLDVTESPSSEASNPVGSKLRGHLARVNPHAKALVEAAKRVAEDDAPKPIKLKEEVMILFTSSVNHYVTPKFYVKTKPSTGKVVPTWDYAAVQAYGTATIYFDPKSPATGAFLSKQIDDLSRLAEEDVMGYDSKEGRPGPWSVDDAPSSYVELLKKAILGIEIDITRLAGKWKMSQELGEEDREGTINGFKQLGTPTASEIAKTIEQRGNLKSQAAKK</sequence>
<evidence type="ECO:0000313" key="2">
    <source>
        <dbReference type="Proteomes" id="UP001629113"/>
    </source>
</evidence>
<dbReference type="PANTHER" id="PTHR35802">
    <property type="entry name" value="PROTEASE SYNTHASE AND SPORULATION PROTEIN PAI 2"/>
    <property type="match status" value="1"/>
</dbReference>
<dbReference type="InterPro" id="IPR007396">
    <property type="entry name" value="TR_PAI2-type"/>
</dbReference>
<name>A0ABR4PGB7_9HELO</name>
<dbReference type="InterPro" id="IPR012349">
    <property type="entry name" value="Split_barrel_FMN-bd"/>
</dbReference>
<organism evidence="1 2">
    <name type="scientific">Phlyctema vagabunda</name>
    <dbReference type="NCBI Taxonomy" id="108571"/>
    <lineage>
        <taxon>Eukaryota</taxon>
        <taxon>Fungi</taxon>
        <taxon>Dikarya</taxon>
        <taxon>Ascomycota</taxon>
        <taxon>Pezizomycotina</taxon>
        <taxon>Leotiomycetes</taxon>
        <taxon>Helotiales</taxon>
        <taxon>Dermateaceae</taxon>
        <taxon>Phlyctema</taxon>
    </lineage>
</organism>
<keyword evidence="2" id="KW-1185">Reference proteome</keyword>